<keyword evidence="4" id="KW-1185">Reference proteome</keyword>
<gene>
    <name evidence="3" type="ORF">B5D80_15600</name>
</gene>
<evidence type="ECO:0000259" key="2">
    <source>
        <dbReference type="PROSITE" id="PS50937"/>
    </source>
</evidence>
<evidence type="ECO:0000313" key="4">
    <source>
        <dbReference type="Proteomes" id="UP000197174"/>
    </source>
</evidence>
<dbReference type="InterPro" id="IPR047057">
    <property type="entry name" value="MerR_fam"/>
</dbReference>
<dbReference type="SMART" id="SM00422">
    <property type="entry name" value="HTH_MERR"/>
    <property type="match status" value="1"/>
</dbReference>
<proteinExistence type="predicted"/>
<dbReference type="RefSeq" id="WP_088644622.1">
    <property type="nucleotide sequence ID" value="NZ_MZMV01000023.1"/>
</dbReference>
<evidence type="ECO:0000313" key="3">
    <source>
        <dbReference type="EMBL" id="OWV06857.1"/>
    </source>
</evidence>
<dbReference type="AlphaFoldDB" id="A0A246RN33"/>
<dbReference type="Proteomes" id="UP000197174">
    <property type="component" value="Unassembled WGS sequence"/>
</dbReference>
<protein>
    <submittedName>
        <fullName evidence="3">MerR family transcriptional regulator</fullName>
    </submittedName>
</protein>
<dbReference type="GO" id="GO:0003700">
    <property type="term" value="F:DNA-binding transcription factor activity"/>
    <property type="evidence" value="ECO:0007669"/>
    <property type="project" value="InterPro"/>
</dbReference>
<keyword evidence="1" id="KW-0238">DNA-binding</keyword>
<dbReference type="PANTHER" id="PTHR30204">
    <property type="entry name" value="REDOX-CYCLING DRUG-SENSING TRANSCRIPTIONAL ACTIVATOR SOXR"/>
    <property type="match status" value="1"/>
</dbReference>
<dbReference type="Gene3D" id="1.10.1660.10">
    <property type="match status" value="1"/>
</dbReference>
<reference evidence="3 4" key="1">
    <citation type="submission" date="2017-03" db="EMBL/GenBank/DDBJ databases">
        <title>Whole genome sequence of Micromonospora wenchangensis, isolated from mangrove soil.</title>
        <authorList>
            <person name="Yang H."/>
        </authorList>
    </citation>
    <scope>NUCLEOTIDE SEQUENCE [LARGE SCALE GENOMIC DNA]</scope>
    <source>
        <strain evidence="3 4">CCTCC AA 2012002</strain>
    </source>
</reference>
<dbReference type="PROSITE" id="PS50937">
    <property type="entry name" value="HTH_MERR_2"/>
    <property type="match status" value="1"/>
</dbReference>
<dbReference type="PRINTS" id="PR00040">
    <property type="entry name" value="HTHMERR"/>
</dbReference>
<comment type="caution">
    <text evidence="3">The sequence shown here is derived from an EMBL/GenBank/DDBJ whole genome shotgun (WGS) entry which is preliminary data.</text>
</comment>
<evidence type="ECO:0000256" key="1">
    <source>
        <dbReference type="ARBA" id="ARBA00023125"/>
    </source>
</evidence>
<feature type="domain" description="HTH merR-type" evidence="2">
    <location>
        <begin position="1"/>
        <end position="73"/>
    </location>
</feature>
<dbReference type="GO" id="GO:0003677">
    <property type="term" value="F:DNA binding"/>
    <property type="evidence" value="ECO:0007669"/>
    <property type="project" value="UniProtKB-KW"/>
</dbReference>
<dbReference type="Pfam" id="PF13411">
    <property type="entry name" value="MerR_1"/>
    <property type="match status" value="1"/>
</dbReference>
<dbReference type="EMBL" id="MZMV01000023">
    <property type="protein sequence ID" value="OWV06857.1"/>
    <property type="molecule type" value="Genomic_DNA"/>
</dbReference>
<dbReference type="InterPro" id="IPR009061">
    <property type="entry name" value="DNA-bd_dom_put_sf"/>
</dbReference>
<name>A0A246RN33_9ACTN</name>
<accession>A0A246RN33</accession>
<dbReference type="InterPro" id="IPR000551">
    <property type="entry name" value="MerR-type_HTH_dom"/>
</dbReference>
<dbReference type="PANTHER" id="PTHR30204:SF93">
    <property type="entry name" value="HTH MERR-TYPE DOMAIN-CONTAINING PROTEIN"/>
    <property type="match status" value="1"/>
</dbReference>
<sequence length="315" mass="34499">MDEWLSIGEVARRTGLSVSTIRFYADEGVVAPAGHTGAGYRCYDARGVAALELVRTLRDLGAGLDEIRRLLAEEITVRDLATAHLALVERQLGRLRTRRAVLRAVVRQDSEAGQVGLVHRLASMSDDDREQLVEEFWREVTDGLDMGEFVDHLRPRRPRLPEDPTGGQLDAWIELADMVRDAGFRRAVRQYFGETFADAADHGRDDPSTQAQIAEQVEILAQARAASGAGVPVDSREARQLATRWVALTGSLCGERDLTEVRRQVVAADPGPQVARHVELLGRYHALTATINGAPQPLVQAPASTWLHAAVAALP</sequence>
<organism evidence="3 4">
    <name type="scientific">Micromonospora wenchangensis</name>
    <dbReference type="NCBI Taxonomy" id="1185415"/>
    <lineage>
        <taxon>Bacteria</taxon>
        <taxon>Bacillati</taxon>
        <taxon>Actinomycetota</taxon>
        <taxon>Actinomycetes</taxon>
        <taxon>Micromonosporales</taxon>
        <taxon>Micromonosporaceae</taxon>
        <taxon>Micromonospora</taxon>
    </lineage>
</organism>
<dbReference type="OrthoDB" id="9809391at2"/>
<dbReference type="CDD" id="cd00592">
    <property type="entry name" value="HTH_MerR-like"/>
    <property type="match status" value="1"/>
</dbReference>
<dbReference type="SUPFAM" id="SSF46955">
    <property type="entry name" value="Putative DNA-binding domain"/>
    <property type="match status" value="1"/>
</dbReference>